<reference evidence="3 4" key="1">
    <citation type="submission" date="2017-02" db="EMBL/GenBank/DDBJ databases">
        <title>Acinetobacter sp. ANC 4945, whole genome shotgun sequencing project.</title>
        <authorList>
            <person name="Radolfova-Krizova L."/>
            <person name="Al Atrouni A."/>
            <person name="Nemec A."/>
        </authorList>
    </citation>
    <scope>NUCLEOTIDE SEQUENCE [LARGE SCALE GENOMIC DNA]</scope>
    <source>
        <strain evidence="3 4">ANC 4945</strain>
    </source>
</reference>
<dbReference type="SUPFAM" id="SSF53756">
    <property type="entry name" value="UDP-Glycosyltransferase/glycogen phosphorylase"/>
    <property type="match status" value="1"/>
</dbReference>
<dbReference type="PANTHER" id="PTHR12526">
    <property type="entry name" value="GLYCOSYLTRANSFERASE"/>
    <property type="match status" value="1"/>
</dbReference>
<dbReference type="AlphaFoldDB" id="A0A1T1GQL0"/>
<dbReference type="Proteomes" id="UP000191160">
    <property type="component" value="Unassembled WGS sequence"/>
</dbReference>
<evidence type="ECO:0000259" key="1">
    <source>
        <dbReference type="Pfam" id="PF00534"/>
    </source>
</evidence>
<evidence type="ECO:0000313" key="4">
    <source>
        <dbReference type="Proteomes" id="UP000191160"/>
    </source>
</evidence>
<evidence type="ECO:0008006" key="5">
    <source>
        <dbReference type="Google" id="ProtNLM"/>
    </source>
</evidence>
<comment type="caution">
    <text evidence="3">The sequence shown here is derived from an EMBL/GenBank/DDBJ whole genome shotgun (WGS) entry which is preliminary data.</text>
</comment>
<dbReference type="RefSeq" id="WP_171262676.1">
    <property type="nucleotide sequence ID" value="NZ_JAMCOZ010000008.1"/>
</dbReference>
<dbReference type="InterPro" id="IPR001296">
    <property type="entry name" value="Glyco_trans_1"/>
</dbReference>
<dbReference type="EMBL" id="MVKX01000012">
    <property type="protein sequence ID" value="OOV79871.1"/>
    <property type="molecule type" value="Genomic_DNA"/>
</dbReference>
<evidence type="ECO:0000313" key="3">
    <source>
        <dbReference type="EMBL" id="OOV79871.1"/>
    </source>
</evidence>
<dbReference type="Pfam" id="PF13439">
    <property type="entry name" value="Glyco_transf_4"/>
    <property type="match status" value="1"/>
</dbReference>
<dbReference type="GO" id="GO:1901135">
    <property type="term" value="P:carbohydrate derivative metabolic process"/>
    <property type="evidence" value="ECO:0007669"/>
    <property type="project" value="UniProtKB-ARBA"/>
</dbReference>
<proteinExistence type="predicted"/>
<protein>
    <recommendedName>
        <fullName evidence="5">Glycosyltransferase WbuB</fullName>
    </recommendedName>
</protein>
<dbReference type="InterPro" id="IPR028098">
    <property type="entry name" value="Glyco_trans_4-like_N"/>
</dbReference>
<keyword evidence="4" id="KW-1185">Reference proteome</keyword>
<gene>
    <name evidence="3" type="ORF">B1202_15735</name>
</gene>
<name>A0A1T1GQL0_9GAMM</name>
<dbReference type="Pfam" id="PF00534">
    <property type="entry name" value="Glycos_transf_1"/>
    <property type="match status" value="1"/>
</dbReference>
<evidence type="ECO:0000259" key="2">
    <source>
        <dbReference type="Pfam" id="PF13439"/>
    </source>
</evidence>
<sequence>MNNTPKTVWLVNQYASTLDYGFGGRFYYFAKELSLLGYDVHVFASGNHHLLKKKPILNNLLTTELVEGFNFHWIKCLDYPNAHSKIRILSEFDFSKKISNLNLSLKNPDCIIYSTPSLIGYRGALKLSRRFEAKLILDIRDLWPLTLIEMGVSKYHPFIMYLSWLEKKAYNTCDYIISNWPYANKYINKFNNKIKFKWIPNGFSLEEFNDFEKLDQTLINEIPKNKFIVGYCGTVGFVNALETLIQSAEILRNNVDIYFLIVGSGKEKKIIQQYAKDRNCHNVIFIDAVNKKQVPHILSFFDCCYVGFMDIPLYNYGSSLTKLPEYLASKRPIVYASNSPFQPVLESNSGVSTKAENPQEISEAILKLYNISKEERNTLGENAYNFAKENYEYQMLGSKLADIIESLT</sequence>
<accession>A0A1T1GQL0</accession>
<dbReference type="GO" id="GO:0016757">
    <property type="term" value="F:glycosyltransferase activity"/>
    <property type="evidence" value="ECO:0007669"/>
    <property type="project" value="InterPro"/>
</dbReference>
<feature type="domain" description="Glycosyl transferase family 1" evidence="1">
    <location>
        <begin position="220"/>
        <end position="385"/>
    </location>
</feature>
<dbReference type="PANTHER" id="PTHR12526:SF622">
    <property type="entry name" value="GLYCOSYLTRANSFERASE (GROUP I)"/>
    <property type="match status" value="1"/>
</dbReference>
<dbReference type="Gene3D" id="3.40.50.2000">
    <property type="entry name" value="Glycogen Phosphorylase B"/>
    <property type="match status" value="2"/>
</dbReference>
<organism evidence="3 4">
    <name type="scientific">Acinetobacter amyesii</name>
    <dbReference type="NCBI Taxonomy" id="2942470"/>
    <lineage>
        <taxon>Bacteria</taxon>
        <taxon>Pseudomonadati</taxon>
        <taxon>Pseudomonadota</taxon>
        <taxon>Gammaproteobacteria</taxon>
        <taxon>Moraxellales</taxon>
        <taxon>Moraxellaceae</taxon>
        <taxon>Acinetobacter</taxon>
    </lineage>
</organism>
<dbReference type="CDD" id="cd03794">
    <property type="entry name" value="GT4_WbuB-like"/>
    <property type="match status" value="1"/>
</dbReference>
<feature type="domain" description="Glycosyltransferase subfamily 4-like N-terminal" evidence="2">
    <location>
        <begin position="26"/>
        <end position="206"/>
    </location>
</feature>